<evidence type="ECO:0000313" key="4">
    <source>
        <dbReference type="Proteomes" id="UP000095751"/>
    </source>
</evidence>
<organism evidence="3 4">
    <name type="scientific">Fragilariopsis cylindrus CCMP1102</name>
    <dbReference type="NCBI Taxonomy" id="635003"/>
    <lineage>
        <taxon>Eukaryota</taxon>
        <taxon>Sar</taxon>
        <taxon>Stramenopiles</taxon>
        <taxon>Ochrophyta</taxon>
        <taxon>Bacillariophyta</taxon>
        <taxon>Bacillariophyceae</taxon>
        <taxon>Bacillariophycidae</taxon>
        <taxon>Bacillariales</taxon>
        <taxon>Bacillariaceae</taxon>
        <taxon>Fragilariopsis</taxon>
    </lineage>
</organism>
<name>A0A1E7FYI4_9STRA</name>
<dbReference type="OrthoDB" id="46263at2759"/>
<evidence type="ECO:0008006" key="5">
    <source>
        <dbReference type="Google" id="ProtNLM"/>
    </source>
</evidence>
<keyword evidence="4" id="KW-1185">Reference proteome</keyword>
<gene>
    <name evidence="3" type="ORF">FRACYDRAFT_233380</name>
</gene>
<feature type="compositionally biased region" description="Acidic residues" evidence="1">
    <location>
        <begin position="433"/>
        <end position="446"/>
    </location>
</feature>
<evidence type="ECO:0000256" key="1">
    <source>
        <dbReference type="SAM" id="MobiDB-lite"/>
    </source>
</evidence>
<feature type="compositionally biased region" description="Low complexity" evidence="1">
    <location>
        <begin position="27"/>
        <end position="40"/>
    </location>
</feature>
<feature type="transmembrane region" description="Helical" evidence="2">
    <location>
        <begin position="261"/>
        <end position="284"/>
    </location>
</feature>
<feature type="transmembrane region" description="Helical" evidence="2">
    <location>
        <begin position="103"/>
        <end position="124"/>
    </location>
</feature>
<dbReference type="Proteomes" id="UP000095751">
    <property type="component" value="Unassembled WGS sequence"/>
</dbReference>
<sequence>MLSDMAPTTTTTTKTIKNETKETANAPSSSSSSEQPPQQQKDVVEVGEQQDDATAIANDKNNSNIPKEPIEYNPRWRGYLFIMMFSFINFISIGNVPETLRRSIFVFSMLFGTVTFIVSILILIQDRTQSKLLLIEQFHYMKKNNGIVEGCTLLFMVVWWLIGVGYITRPAGIAYLTNNIYYSSWFTLFACIYTLNSWSDSKDILSLEEIVSVSLTLKYWWIHFIGALVAFVSCISLEVKLSKDDKSVFSSDSRDNERDTIFGICMGLVSLIVSSFFILIHYDFITIIEEGGWMELWLSLFQILIWTITLSVLTAVDGIAATTSGYNCAIPEFINSNYMMSNNLDLLSNDLKNVINCTIIKNGVAEPCPLQRLLPGSNLYFACWCCMLSALGIALKWKTAKALNFAQAQQQQQQEDAEAADIEREGPDVGYEGPDDGYDDDNDDEN</sequence>
<protein>
    <recommendedName>
        <fullName evidence="5">Transmembrane protein</fullName>
    </recommendedName>
</protein>
<dbReference type="InParanoid" id="A0A1E7FYI4"/>
<feature type="transmembrane region" description="Helical" evidence="2">
    <location>
        <begin position="180"/>
        <end position="198"/>
    </location>
</feature>
<feature type="transmembrane region" description="Helical" evidence="2">
    <location>
        <begin position="219"/>
        <end position="241"/>
    </location>
</feature>
<feature type="transmembrane region" description="Helical" evidence="2">
    <location>
        <begin position="296"/>
        <end position="316"/>
    </location>
</feature>
<dbReference type="EMBL" id="KV784353">
    <property type="protein sequence ID" value="OEU23211.1"/>
    <property type="molecule type" value="Genomic_DNA"/>
</dbReference>
<keyword evidence="2" id="KW-0472">Membrane</keyword>
<feature type="region of interest" description="Disordered" evidence="1">
    <location>
        <begin position="408"/>
        <end position="446"/>
    </location>
</feature>
<keyword evidence="2" id="KW-1133">Transmembrane helix</keyword>
<accession>A0A1E7FYI4</accession>
<keyword evidence="2" id="KW-0812">Transmembrane</keyword>
<proteinExistence type="predicted"/>
<evidence type="ECO:0000256" key="2">
    <source>
        <dbReference type="SAM" id="Phobius"/>
    </source>
</evidence>
<feature type="transmembrane region" description="Helical" evidence="2">
    <location>
        <begin position="78"/>
        <end position="97"/>
    </location>
</feature>
<dbReference type="KEGG" id="fcy:FRACYDRAFT_233380"/>
<feature type="transmembrane region" description="Helical" evidence="2">
    <location>
        <begin position="145"/>
        <end position="168"/>
    </location>
</feature>
<evidence type="ECO:0000313" key="3">
    <source>
        <dbReference type="EMBL" id="OEU23211.1"/>
    </source>
</evidence>
<reference evidence="3 4" key="1">
    <citation type="submission" date="2016-09" db="EMBL/GenBank/DDBJ databases">
        <title>Extensive genetic diversity and differential bi-allelic expression allows diatom success in the polar Southern Ocean.</title>
        <authorList>
            <consortium name="DOE Joint Genome Institute"/>
            <person name="Mock T."/>
            <person name="Otillar R.P."/>
            <person name="Strauss J."/>
            <person name="Dupont C."/>
            <person name="Frickenhaus S."/>
            <person name="Maumus F."/>
            <person name="Mcmullan M."/>
            <person name="Sanges R."/>
            <person name="Schmutz J."/>
            <person name="Toseland A."/>
            <person name="Valas R."/>
            <person name="Veluchamy A."/>
            <person name="Ward B.J."/>
            <person name="Allen A."/>
            <person name="Barry K."/>
            <person name="Falciatore A."/>
            <person name="Ferrante M."/>
            <person name="Fortunato A.E."/>
            <person name="Gloeckner G."/>
            <person name="Gruber A."/>
            <person name="Hipkin R."/>
            <person name="Janech M."/>
            <person name="Kroth P."/>
            <person name="Leese F."/>
            <person name="Lindquist E."/>
            <person name="Lyon B.R."/>
            <person name="Martin J."/>
            <person name="Mayer C."/>
            <person name="Parker M."/>
            <person name="Quesneville H."/>
            <person name="Raymond J."/>
            <person name="Uhlig C."/>
            <person name="Valentin K.U."/>
            <person name="Worden A.Z."/>
            <person name="Armbrust E.V."/>
            <person name="Bowler C."/>
            <person name="Green B."/>
            <person name="Moulton V."/>
            <person name="Van Oosterhout C."/>
            <person name="Grigoriev I."/>
        </authorList>
    </citation>
    <scope>NUCLEOTIDE SEQUENCE [LARGE SCALE GENOMIC DNA]</scope>
    <source>
        <strain evidence="3 4">CCMP1102</strain>
    </source>
</reference>
<feature type="region of interest" description="Disordered" evidence="1">
    <location>
        <begin position="1"/>
        <end position="47"/>
    </location>
</feature>
<dbReference type="AlphaFoldDB" id="A0A1E7FYI4"/>